<organism evidence="3 4">
    <name type="scientific">Microbacterium enclense</name>
    <dbReference type="NCBI Taxonomy" id="993073"/>
    <lineage>
        <taxon>Bacteria</taxon>
        <taxon>Bacillati</taxon>
        <taxon>Actinomycetota</taxon>
        <taxon>Actinomycetes</taxon>
        <taxon>Micrococcales</taxon>
        <taxon>Microbacteriaceae</taxon>
        <taxon>Microbacterium</taxon>
    </lineage>
</organism>
<sequence>MPGEATGTARAGGGVSDVVALAAGAAPALRAASREVRAGWLRAIADAVDAEAPALVELADRETHLGAERLRGEVARTTGQLRLFAGVIEEGAYLEAIVDAAAVPPRPELRRFLRPLGTVAVFSASNFPFAFSVAGGDTAAALAAGCPVVVKGHSGHPELSRETARIVTDALAAAGAPAGAFGLVEGRQAGLDLVRASAVRAAAFTGSLAGARGLMDEIARRPDPIPFFGELGSTNPVVVTPGAVAARGDAIIDGLVASFTLGGGQFCTKPGLVFVPRGVADDPRLRARVAERPEFTLLTDRISAAFAPGVDRLREEGAARVVAGETSEASGPVRAVVVATGIDTFRERSDALLEECFGPVTLLVEYDEVDEVVAALALVGGSLTGTLHAQPGEAIDAVVAALEERVGRIVFDGWPTGVVVTWSQHHGGPWPATTNTYTSVGATSIRRFLRPVAYQQVPAEALPADLRDEALAGIPHRRDGELVLPSPNRGTTP</sequence>
<dbReference type="Gene3D" id="3.40.309.10">
    <property type="entry name" value="Aldehyde Dehydrogenase, Chain A, domain 2"/>
    <property type="match status" value="1"/>
</dbReference>
<dbReference type="InterPro" id="IPR016162">
    <property type="entry name" value="Ald_DH_N"/>
</dbReference>
<dbReference type="InterPro" id="IPR015590">
    <property type="entry name" value="Aldehyde_DH_dom"/>
</dbReference>
<evidence type="ECO:0000313" key="3">
    <source>
        <dbReference type="EMBL" id="RWR23408.1"/>
    </source>
</evidence>
<dbReference type="Pfam" id="PF00171">
    <property type="entry name" value="Aldedh"/>
    <property type="match status" value="1"/>
</dbReference>
<dbReference type="PANTHER" id="PTHR43353">
    <property type="entry name" value="SUCCINATE-SEMIALDEHYDE DEHYDROGENASE, MITOCHONDRIAL"/>
    <property type="match status" value="1"/>
</dbReference>
<dbReference type="GO" id="GO:0016620">
    <property type="term" value="F:oxidoreductase activity, acting on the aldehyde or oxo group of donors, NAD or NADP as acceptor"/>
    <property type="evidence" value="ECO:0007669"/>
    <property type="project" value="InterPro"/>
</dbReference>
<dbReference type="InterPro" id="IPR016161">
    <property type="entry name" value="Ald_DH/histidinol_DH"/>
</dbReference>
<dbReference type="InterPro" id="IPR050740">
    <property type="entry name" value="Aldehyde_DH_Superfamily"/>
</dbReference>
<keyword evidence="1" id="KW-0560">Oxidoreductase</keyword>
<dbReference type="Gene3D" id="3.40.605.10">
    <property type="entry name" value="Aldehyde Dehydrogenase, Chain A, domain 1"/>
    <property type="match status" value="1"/>
</dbReference>
<evidence type="ECO:0000313" key="4">
    <source>
        <dbReference type="Proteomes" id="UP000285970"/>
    </source>
</evidence>
<proteinExistence type="predicted"/>
<dbReference type="RefSeq" id="WP_128216209.1">
    <property type="nucleotide sequence ID" value="NZ_RBZY01000001.1"/>
</dbReference>
<gene>
    <name evidence="3" type="ORF">D8Y23_00450</name>
</gene>
<name>A0A3S3P8J9_9MICO</name>
<accession>A0A3S3P8J9</accession>
<dbReference type="Proteomes" id="UP000285970">
    <property type="component" value="Unassembled WGS sequence"/>
</dbReference>
<comment type="caution">
    <text evidence="3">The sequence shown here is derived from an EMBL/GenBank/DDBJ whole genome shotgun (WGS) entry which is preliminary data.</text>
</comment>
<dbReference type="EMBL" id="RBZY01000001">
    <property type="protein sequence ID" value="RWR23408.1"/>
    <property type="molecule type" value="Genomic_DNA"/>
</dbReference>
<dbReference type="PANTHER" id="PTHR43353:SF3">
    <property type="entry name" value="ALDEHYDE DEHYDROGENASE-RELATED"/>
    <property type="match status" value="1"/>
</dbReference>
<protein>
    <submittedName>
        <fullName evidence="3">Aldehyde dehydrogenase family protein</fullName>
    </submittedName>
</protein>
<feature type="domain" description="Aldehyde dehydrogenase" evidence="2">
    <location>
        <begin position="15"/>
        <end position="421"/>
    </location>
</feature>
<dbReference type="OrthoDB" id="9770537at2"/>
<dbReference type="InterPro" id="IPR016163">
    <property type="entry name" value="Ald_DH_C"/>
</dbReference>
<dbReference type="AlphaFoldDB" id="A0A3S3P8J9"/>
<evidence type="ECO:0000259" key="2">
    <source>
        <dbReference type="Pfam" id="PF00171"/>
    </source>
</evidence>
<dbReference type="SUPFAM" id="SSF53720">
    <property type="entry name" value="ALDH-like"/>
    <property type="match status" value="1"/>
</dbReference>
<evidence type="ECO:0000256" key="1">
    <source>
        <dbReference type="ARBA" id="ARBA00023002"/>
    </source>
</evidence>
<reference evidence="3 4" key="1">
    <citation type="journal article" date="2018" name="Front. Microbiol.">
        <title>Novel Insights Into Bacterial Dimethylsulfoniopropionate Catabolism in the East China Sea.</title>
        <authorList>
            <person name="Liu J."/>
            <person name="Liu J."/>
            <person name="Zhang S.H."/>
            <person name="Liang J."/>
            <person name="Lin H."/>
            <person name="Song D."/>
            <person name="Yang G.P."/>
            <person name="Todd J.D."/>
            <person name="Zhang X.H."/>
        </authorList>
    </citation>
    <scope>NUCLEOTIDE SEQUENCE [LARGE SCALE GENOMIC DNA]</scope>
    <source>
        <strain evidence="3 4">ZYFD042</strain>
    </source>
</reference>